<dbReference type="InterPro" id="IPR049452">
    <property type="entry name" value="Anoctamin_TM"/>
</dbReference>
<gene>
    <name evidence="9" type="ORF">SPHA_67589</name>
</gene>
<evidence type="ECO:0000313" key="10">
    <source>
        <dbReference type="Proteomes" id="UP000597762"/>
    </source>
</evidence>
<feature type="transmembrane region" description="Helical" evidence="6">
    <location>
        <begin position="47"/>
        <end position="66"/>
    </location>
</feature>
<proteinExistence type="inferred from homology"/>
<comment type="caution">
    <text evidence="6">Lacks conserved residue(s) required for the propagation of feature annotation.</text>
</comment>
<evidence type="ECO:0000313" key="9">
    <source>
        <dbReference type="EMBL" id="CAE1316960.1"/>
    </source>
</evidence>
<evidence type="ECO:0000256" key="6">
    <source>
        <dbReference type="RuleBase" id="RU280814"/>
    </source>
</evidence>
<dbReference type="Proteomes" id="UP000597762">
    <property type="component" value="Unassembled WGS sequence"/>
</dbReference>
<feature type="region of interest" description="Disordered" evidence="7">
    <location>
        <begin position="475"/>
        <end position="495"/>
    </location>
</feature>
<name>A0A812E7Q1_ACAPH</name>
<sequence length="495" mass="56179">MPVLHISDYNVMNENSSYNSSVSAIDSLKRTVSDVLSVIQESFDNDITPYFALIICLWGTIFMEVWKRKSAELAHQWDVVNYEALEPNRPEFHGSKQYEVCLVATSVMGVIVYRVIISIDYCASLTEMHCFMLTTIVSSILNAISILLLGIAYTHLAYKLTSWENHRTQSSFDDALIIKLFAFHFANSYASCFYIAFLRGRTLHEGILGMGTSYQDECDGSCMSQLSFQVLVLMITKPFPKLLKDVIVPKISKLWRIAMRTRYFGSKVEQETEETSSNIQSKKLWMESHIQEELNKPKLKDFTLEEYTEKMIQYGYLMVHGRENVHNAFLIAFTSRWSEKFTLVKRLWIVIGFEHIVFAVKLFIEFFIPDSPAYVKLSIRQNKFKIAERLKKETKDYRNIVPEDAPVTCGISLSGGGKQHRVKRKSMHSVEMPTKQKKGSVADDEDEDGGGGGGGDSDGACAIFRDRLVNRNRPHSLAAAGSTSLSLGNHPESKL</sequence>
<evidence type="ECO:0000256" key="7">
    <source>
        <dbReference type="SAM" id="MobiDB-lite"/>
    </source>
</evidence>
<feature type="transmembrane region" description="Helical" evidence="6">
    <location>
        <begin position="131"/>
        <end position="156"/>
    </location>
</feature>
<accession>A0A812E7Q1</accession>
<organism evidence="9 10">
    <name type="scientific">Acanthosepion pharaonis</name>
    <name type="common">Pharaoh cuttlefish</name>
    <name type="synonym">Sepia pharaonis</name>
    <dbReference type="NCBI Taxonomy" id="158019"/>
    <lineage>
        <taxon>Eukaryota</taxon>
        <taxon>Metazoa</taxon>
        <taxon>Spiralia</taxon>
        <taxon>Lophotrochozoa</taxon>
        <taxon>Mollusca</taxon>
        <taxon>Cephalopoda</taxon>
        <taxon>Coleoidea</taxon>
        <taxon>Decapodiformes</taxon>
        <taxon>Sepiida</taxon>
        <taxon>Sepiina</taxon>
        <taxon>Sepiidae</taxon>
        <taxon>Acanthosepion</taxon>
    </lineage>
</organism>
<dbReference type="EMBL" id="CAHIKZ030004896">
    <property type="protein sequence ID" value="CAE1316960.1"/>
    <property type="molecule type" value="Genomic_DNA"/>
</dbReference>
<dbReference type="InterPro" id="IPR007632">
    <property type="entry name" value="Anoctamin"/>
</dbReference>
<feature type="region of interest" description="Disordered" evidence="7">
    <location>
        <begin position="414"/>
        <end position="458"/>
    </location>
</feature>
<evidence type="ECO:0000256" key="2">
    <source>
        <dbReference type="ARBA" id="ARBA00009671"/>
    </source>
</evidence>
<evidence type="ECO:0000256" key="4">
    <source>
        <dbReference type="ARBA" id="ARBA00022989"/>
    </source>
</evidence>
<dbReference type="PANTHER" id="PTHR12308:SF73">
    <property type="entry name" value="ANOCTAMIN"/>
    <property type="match status" value="1"/>
</dbReference>
<evidence type="ECO:0000256" key="5">
    <source>
        <dbReference type="ARBA" id="ARBA00023136"/>
    </source>
</evidence>
<feature type="transmembrane region" description="Helical" evidence="6">
    <location>
        <begin position="176"/>
        <end position="197"/>
    </location>
</feature>
<keyword evidence="3 6" id="KW-0812">Transmembrane</keyword>
<comment type="subcellular location">
    <subcellularLocation>
        <location evidence="1 6">Membrane</location>
        <topology evidence="1 6">Multi-pass membrane protein</topology>
    </subcellularLocation>
</comment>
<keyword evidence="10" id="KW-1185">Reference proteome</keyword>
<keyword evidence="5 6" id="KW-0472">Membrane</keyword>
<protein>
    <recommendedName>
        <fullName evidence="6">Anoctamin</fullName>
    </recommendedName>
</protein>
<keyword evidence="4 6" id="KW-1133">Transmembrane helix</keyword>
<comment type="similarity">
    <text evidence="2 6">Belongs to the anoctamin family.</text>
</comment>
<feature type="compositionally biased region" description="Basic residues" evidence="7">
    <location>
        <begin position="418"/>
        <end position="427"/>
    </location>
</feature>
<evidence type="ECO:0000256" key="3">
    <source>
        <dbReference type="ARBA" id="ARBA00022692"/>
    </source>
</evidence>
<reference evidence="9" key="1">
    <citation type="submission" date="2021-01" db="EMBL/GenBank/DDBJ databases">
        <authorList>
            <person name="Li R."/>
            <person name="Bekaert M."/>
        </authorList>
    </citation>
    <scope>NUCLEOTIDE SEQUENCE</scope>
    <source>
        <strain evidence="9">Farmed</strain>
    </source>
</reference>
<dbReference type="GO" id="GO:0005886">
    <property type="term" value="C:plasma membrane"/>
    <property type="evidence" value="ECO:0007669"/>
    <property type="project" value="TreeGrafter"/>
</dbReference>
<evidence type="ECO:0000259" key="8">
    <source>
        <dbReference type="Pfam" id="PF04547"/>
    </source>
</evidence>
<dbReference type="AlphaFoldDB" id="A0A812E7Q1"/>
<comment type="caution">
    <text evidence="9">The sequence shown here is derived from an EMBL/GenBank/DDBJ whole genome shotgun (WGS) entry which is preliminary data.</text>
</comment>
<feature type="compositionally biased region" description="Low complexity" evidence="7">
    <location>
        <begin position="476"/>
        <end position="488"/>
    </location>
</feature>
<dbReference type="OrthoDB" id="296386at2759"/>
<dbReference type="PANTHER" id="PTHR12308">
    <property type="entry name" value="ANOCTAMIN"/>
    <property type="match status" value="1"/>
</dbReference>
<feature type="domain" description="Anoctamin transmembrane" evidence="8">
    <location>
        <begin position="326"/>
        <end position="381"/>
    </location>
</feature>
<evidence type="ECO:0000256" key="1">
    <source>
        <dbReference type="ARBA" id="ARBA00004141"/>
    </source>
</evidence>
<dbReference type="Pfam" id="PF04547">
    <property type="entry name" value="Anoctamin"/>
    <property type="match status" value="2"/>
</dbReference>
<feature type="domain" description="Anoctamin transmembrane" evidence="8">
    <location>
        <begin position="42"/>
        <end position="319"/>
    </location>
</feature>
<dbReference type="GO" id="GO:0005254">
    <property type="term" value="F:chloride channel activity"/>
    <property type="evidence" value="ECO:0007669"/>
    <property type="project" value="TreeGrafter"/>
</dbReference>